<protein>
    <recommendedName>
        <fullName evidence="3">Double zinc ribbon</fullName>
    </recommendedName>
</protein>
<gene>
    <name evidence="1" type="ORF">SAMN03080601_00250</name>
</gene>
<proteinExistence type="predicted"/>
<dbReference type="EMBL" id="FUYV01000001">
    <property type="protein sequence ID" value="SKB33933.1"/>
    <property type="molecule type" value="Genomic_DNA"/>
</dbReference>
<name>A0A1T5AH23_9BACT</name>
<keyword evidence="2" id="KW-1185">Reference proteome</keyword>
<dbReference type="STRING" id="889453.SAMN03080601_00250"/>
<dbReference type="RefSeq" id="WP_232468408.1">
    <property type="nucleotide sequence ID" value="NZ_CP021904.1"/>
</dbReference>
<dbReference type="AlphaFoldDB" id="A0A1T5AH23"/>
<evidence type="ECO:0008006" key="3">
    <source>
        <dbReference type="Google" id="ProtNLM"/>
    </source>
</evidence>
<dbReference type="Proteomes" id="UP000191055">
    <property type="component" value="Unassembled WGS sequence"/>
</dbReference>
<reference evidence="1 2" key="1">
    <citation type="submission" date="2017-02" db="EMBL/GenBank/DDBJ databases">
        <authorList>
            <person name="Peterson S.W."/>
        </authorList>
    </citation>
    <scope>NUCLEOTIDE SEQUENCE [LARGE SCALE GENOMIC DNA]</scope>
    <source>
        <strain evidence="1 2">DSM 24412</strain>
    </source>
</reference>
<sequence length="146" mass="16933">MQTPILLRSSNYIHRLSHMALKCEKALNYLSVDIIPAMFFYNNHSLMKTCPKCNAEIEPNFEICWNCNYSFTEKKHLDFKDANAGKKEVDCLRCEIPLVYAGNYKFYEGSRLGLASIWTSLFLNRESFDLYVCPKCGKVEFFTPVS</sequence>
<evidence type="ECO:0000313" key="1">
    <source>
        <dbReference type="EMBL" id="SKB33933.1"/>
    </source>
</evidence>
<evidence type="ECO:0000313" key="2">
    <source>
        <dbReference type="Proteomes" id="UP000191055"/>
    </source>
</evidence>
<organism evidence="1 2">
    <name type="scientific">Alkalitalea saponilacus</name>
    <dbReference type="NCBI Taxonomy" id="889453"/>
    <lineage>
        <taxon>Bacteria</taxon>
        <taxon>Pseudomonadati</taxon>
        <taxon>Bacteroidota</taxon>
        <taxon>Bacteroidia</taxon>
        <taxon>Marinilabiliales</taxon>
        <taxon>Marinilabiliaceae</taxon>
        <taxon>Alkalitalea</taxon>
    </lineage>
</organism>
<accession>A0A1T5AH23</accession>